<organism evidence="1 2">
    <name type="scientific">Chiloscyllium punctatum</name>
    <name type="common">Brownbanded bambooshark</name>
    <name type="synonym">Hemiscyllium punctatum</name>
    <dbReference type="NCBI Taxonomy" id="137246"/>
    <lineage>
        <taxon>Eukaryota</taxon>
        <taxon>Metazoa</taxon>
        <taxon>Chordata</taxon>
        <taxon>Craniata</taxon>
        <taxon>Vertebrata</taxon>
        <taxon>Chondrichthyes</taxon>
        <taxon>Elasmobranchii</taxon>
        <taxon>Galeomorphii</taxon>
        <taxon>Galeoidea</taxon>
        <taxon>Orectolobiformes</taxon>
        <taxon>Hemiscylliidae</taxon>
        <taxon>Chiloscyllium</taxon>
    </lineage>
</organism>
<dbReference type="Proteomes" id="UP000287033">
    <property type="component" value="Unassembled WGS sequence"/>
</dbReference>
<protein>
    <submittedName>
        <fullName evidence="1">Uncharacterized protein</fullName>
    </submittedName>
</protein>
<sequence length="142" mass="15713">MKESFSPNVSLCRIHFDKRLSISDREKEHVAMEMACHCREATPNRSKGQQLRGCLRHGCQSRKLVRAACLLVGGAATGPNLGYMMTSSSTPASERVPLDFKELGIHSSDCCQDTEPGSGYNSFECETMDQDFDTFDFGGFAF</sequence>
<name>A0A401STM8_CHIPU</name>
<dbReference type="OMA" id="AMEMACH"/>
<dbReference type="EMBL" id="BEZZ01000538">
    <property type="protein sequence ID" value="GCC33722.1"/>
    <property type="molecule type" value="Genomic_DNA"/>
</dbReference>
<proteinExistence type="predicted"/>
<comment type="caution">
    <text evidence="1">The sequence shown here is derived from an EMBL/GenBank/DDBJ whole genome shotgun (WGS) entry which is preliminary data.</text>
</comment>
<reference evidence="1 2" key="1">
    <citation type="journal article" date="2018" name="Nat. Ecol. Evol.">
        <title>Shark genomes provide insights into elasmobranch evolution and the origin of vertebrates.</title>
        <authorList>
            <person name="Hara Y"/>
            <person name="Yamaguchi K"/>
            <person name="Onimaru K"/>
            <person name="Kadota M"/>
            <person name="Koyanagi M"/>
            <person name="Keeley SD"/>
            <person name="Tatsumi K"/>
            <person name="Tanaka K"/>
            <person name="Motone F"/>
            <person name="Kageyama Y"/>
            <person name="Nozu R"/>
            <person name="Adachi N"/>
            <person name="Nishimura O"/>
            <person name="Nakagawa R"/>
            <person name="Tanegashima C"/>
            <person name="Kiyatake I"/>
            <person name="Matsumoto R"/>
            <person name="Murakumo K"/>
            <person name="Nishida K"/>
            <person name="Terakita A"/>
            <person name="Kuratani S"/>
            <person name="Sato K"/>
            <person name="Hyodo S Kuraku.S."/>
        </authorList>
    </citation>
    <scope>NUCLEOTIDE SEQUENCE [LARGE SCALE GENOMIC DNA]</scope>
</reference>
<dbReference type="OrthoDB" id="8931680at2759"/>
<dbReference type="STRING" id="137246.A0A401STM8"/>
<evidence type="ECO:0000313" key="2">
    <source>
        <dbReference type="Proteomes" id="UP000287033"/>
    </source>
</evidence>
<evidence type="ECO:0000313" key="1">
    <source>
        <dbReference type="EMBL" id="GCC33722.1"/>
    </source>
</evidence>
<gene>
    <name evidence="1" type="ORF">chiPu_0012192</name>
</gene>
<keyword evidence="2" id="KW-1185">Reference proteome</keyword>
<dbReference type="AlphaFoldDB" id="A0A401STM8"/>
<accession>A0A401STM8</accession>